<reference evidence="1" key="1">
    <citation type="journal article" date="2014" name="Nat. Genet.">
        <title>The genome of the stress-tolerant wild tomato species Solanum pennellii.</title>
        <authorList>
            <person name="Bolger A."/>
            <person name="Scossa F."/>
            <person name="Bolger M.E."/>
            <person name="Lanz C."/>
            <person name="Maumus F."/>
            <person name="Tohge T."/>
            <person name="Quesneville H."/>
            <person name="Alseekh S."/>
            <person name="Sorensen I."/>
            <person name="Lichtenstein G."/>
            <person name="Fich E.A."/>
            <person name="Conte M."/>
            <person name="Keller H."/>
            <person name="Schneeberger K."/>
            <person name="Schwacke R."/>
            <person name="Ofner I."/>
            <person name="Vrebalov J."/>
            <person name="Xu Y."/>
            <person name="Osorio S."/>
            <person name="Aflitos S.A."/>
            <person name="Schijlen E."/>
            <person name="Jimenez-Gomez J.M."/>
            <person name="Ryngajllo M."/>
            <person name="Kimura S."/>
            <person name="Kumar R."/>
            <person name="Koenig D."/>
            <person name="Headland L.R."/>
            <person name="Maloof J.N."/>
            <person name="Sinha N."/>
            <person name="van Ham R.C."/>
            <person name="Lankhorst R.K."/>
            <person name="Mao L."/>
            <person name="Vogel A."/>
            <person name="Arsova B."/>
            <person name="Panstruga R."/>
            <person name="Fei Z."/>
            <person name="Rose J.K."/>
            <person name="Zamir D."/>
            <person name="Carrari F."/>
            <person name="Giovannoni J.J."/>
            <person name="Weigel D."/>
            <person name="Usadel B."/>
            <person name="Fernie A.R."/>
        </authorList>
    </citation>
    <scope>NUCLEOTIDE SEQUENCE [LARGE SCALE GENOMIC DNA]</scope>
    <source>
        <strain evidence="1">cv. LA0716</strain>
    </source>
</reference>
<reference evidence="2" key="2">
    <citation type="submission" date="2025-08" db="UniProtKB">
        <authorList>
            <consortium name="RefSeq"/>
        </authorList>
    </citation>
    <scope>IDENTIFICATION</scope>
</reference>
<protein>
    <submittedName>
        <fullName evidence="2">Uncharacterized protein LOC107017951</fullName>
    </submittedName>
</protein>
<name>A0ABM1GNP2_SOLPN</name>
<accession>A0ABM1GNP2</accession>
<organism evidence="1 2">
    <name type="scientific">Solanum pennellii</name>
    <name type="common">Tomato</name>
    <name type="synonym">Lycopersicon pennellii</name>
    <dbReference type="NCBI Taxonomy" id="28526"/>
    <lineage>
        <taxon>Eukaryota</taxon>
        <taxon>Viridiplantae</taxon>
        <taxon>Streptophyta</taxon>
        <taxon>Embryophyta</taxon>
        <taxon>Tracheophyta</taxon>
        <taxon>Spermatophyta</taxon>
        <taxon>Magnoliopsida</taxon>
        <taxon>eudicotyledons</taxon>
        <taxon>Gunneridae</taxon>
        <taxon>Pentapetalae</taxon>
        <taxon>asterids</taxon>
        <taxon>lamiids</taxon>
        <taxon>Solanales</taxon>
        <taxon>Solanaceae</taxon>
        <taxon>Solanoideae</taxon>
        <taxon>Solaneae</taxon>
        <taxon>Solanum</taxon>
        <taxon>Solanum subgen. Lycopersicon</taxon>
    </lineage>
</organism>
<evidence type="ECO:0000313" key="1">
    <source>
        <dbReference type="Proteomes" id="UP000694930"/>
    </source>
</evidence>
<dbReference type="RefSeq" id="XP_015073745.1">
    <property type="nucleotide sequence ID" value="XM_015218259.1"/>
</dbReference>
<keyword evidence="1" id="KW-1185">Reference proteome</keyword>
<sequence length="122" mass="13714">MDGILKDYDVTIKYHPGKANAVFGISESGGLLASVEAKSMFIEEIKDKQFEDGELDEIRTKNATGKSQRTTLDANGVLNYKGRMCVPRVENLILRLLAEAHGSRYSIHSSVTKMYRDLKRVY</sequence>
<dbReference type="GeneID" id="107017951"/>
<evidence type="ECO:0000313" key="2">
    <source>
        <dbReference type="RefSeq" id="XP_015073745.1"/>
    </source>
</evidence>
<proteinExistence type="predicted"/>
<dbReference type="Proteomes" id="UP000694930">
    <property type="component" value="Chromosome 1"/>
</dbReference>
<gene>
    <name evidence="2" type="primary">LOC107017951</name>
</gene>